<dbReference type="GO" id="GO:0003677">
    <property type="term" value="F:DNA binding"/>
    <property type="evidence" value="ECO:0007669"/>
    <property type="project" value="UniProtKB-KW"/>
</dbReference>
<evidence type="ECO:0000256" key="10">
    <source>
        <dbReference type="PIRNR" id="PIRNR000774"/>
    </source>
</evidence>
<dbReference type="Pfam" id="PF04552">
    <property type="entry name" value="Sigma54_DBD"/>
    <property type="match status" value="1"/>
</dbReference>
<proteinExistence type="inferred from homology"/>
<accession>A0A3A8EDD6</accession>
<dbReference type="PANTHER" id="PTHR32248">
    <property type="entry name" value="RNA POLYMERASE SIGMA-54 FACTOR"/>
    <property type="match status" value="1"/>
</dbReference>
<comment type="similarity">
    <text evidence="1 10">Belongs to the sigma-54 factor family.</text>
</comment>
<evidence type="ECO:0000256" key="5">
    <source>
        <dbReference type="ARBA" id="ARBA00022695"/>
    </source>
</evidence>
<feature type="compositionally biased region" description="Basic and acidic residues" evidence="11">
    <location>
        <begin position="66"/>
        <end position="83"/>
    </location>
</feature>
<reference evidence="14 15" key="1">
    <citation type="submission" date="2018-09" db="EMBL/GenBank/DDBJ databases">
        <title>The draft genome of Acinetobacter spp. strains.</title>
        <authorList>
            <person name="Qin J."/>
            <person name="Feng Y."/>
            <person name="Zong Z."/>
        </authorList>
    </citation>
    <scope>NUCLEOTIDE SEQUENCE [LARGE SCALE GENOMIC DNA]</scope>
    <source>
        <strain evidence="14 15">WCHAc060012</strain>
    </source>
</reference>
<dbReference type="GO" id="GO:0016987">
    <property type="term" value="F:sigma factor activity"/>
    <property type="evidence" value="ECO:0007669"/>
    <property type="project" value="UniProtKB-KW"/>
</dbReference>
<keyword evidence="8 10" id="KW-0238">DNA-binding</keyword>
<dbReference type="RefSeq" id="WP_120402158.1">
    <property type="nucleotide sequence ID" value="NZ_RAXV01000011.1"/>
</dbReference>
<gene>
    <name evidence="14" type="ORF">D7V32_06915</name>
</gene>
<keyword evidence="3 10" id="KW-0240">DNA-directed RNA polymerase</keyword>
<dbReference type="AlphaFoldDB" id="A0A3A8EDD6"/>
<evidence type="ECO:0000256" key="9">
    <source>
        <dbReference type="ARBA" id="ARBA00023163"/>
    </source>
</evidence>
<protein>
    <recommendedName>
        <fullName evidence="2 10">RNA polymerase sigma-54 factor</fullName>
    </recommendedName>
</protein>
<dbReference type="GO" id="GO:0016779">
    <property type="term" value="F:nucleotidyltransferase activity"/>
    <property type="evidence" value="ECO:0007669"/>
    <property type="project" value="UniProtKB-KW"/>
</dbReference>
<evidence type="ECO:0000313" key="15">
    <source>
        <dbReference type="Proteomes" id="UP000282388"/>
    </source>
</evidence>
<dbReference type="Pfam" id="PF00309">
    <property type="entry name" value="Sigma54_AID"/>
    <property type="match status" value="1"/>
</dbReference>
<dbReference type="PIRSF" id="PIRSF000774">
    <property type="entry name" value="RpoN"/>
    <property type="match status" value="1"/>
</dbReference>
<feature type="domain" description="RNA polymerase sigma factor 54 DNA-binding" evidence="12">
    <location>
        <begin position="324"/>
        <end position="481"/>
    </location>
</feature>
<dbReference type="InterPro" id="IPR000394">
    <property type="entry name" value="RNA_pol_sigma_54"/>
</dbReference>
<feature type="domain" description="RNA polymerase sigma factor 54 core-binding" evidence="13">
    <location>
        <begin position="115"/>
        <end position="310"/>
    </location>
</feature>
<dbReference type="OrthoDB" id="9814402at2"/>
<dbReference type="Pfam" id="PF04963">
    <property type="entry name" value="Sigma54_CBD"/>
    <property type="match status" value="1"/>
</dbReference>
<dbReference type="GO" id="GO:0001216">
    <property type="term" value="F:DNA-binding transcription activator activity"/>
    <property type="evidence" value="ECO:0007669"/>
    <property type="project" value="InterPro"/>
</dbReference>
<evidence type="ECO:0000256" key="3">
    <source>
        <dbReference type="ARBA" id="ARBA00022478"/>
    </source>
</evidence>
<dbReference type="InterPro" id="IPR007634">
    <property type="entry name" value="RNA_pol_sigma_54_DNA-bd"/>
</dbReference>
<evidence type="ECO:0000259" key="13">
    <source>
        <dbReference type="Pfam" id="PF04963"/>
    </source>
</evidence>
<keyword evidence="4 10" id="KW-0808">Transferase</keyword>
<dbReference type="NCBIfam" id="NF009118">
    <property type="entry name" value="PRK12469.1"/>
    <property type="match status" value="1"/>
</dbReference>
<dbReference type="Gene3D" id="1.10.10.60">
    <property type="entry name" value="Homeodomain-like"/>
    <property type="match status" value="1"/>
</dbReference>
<dbReference type="PROSITE" id="PS00718">
    <property type="entry name" value="SIGMA54_2"/>
    <property type="match status" value="1"/>
</dbReference>
<comment type="function">
    <text evidence="10">Sigma factors are initiation factors that promote the attachment of RNA polymerase to specific initiation sites and are then released.</text>
</comment>
<evidence type="ECO:0000256" key="11">
    <source>
        <dbReference type="SAM" id="MobiDB-lite"/>
    </source>
</evidence>
<keyword evidence="5 10" id="KW-0548">Nucleotidyltransferase</keyword>
<dbReference type="PROSITE" id="PS00717">
    <property type="entry name" value="SIGMA54_1"/>
    <property type="match status" value="1"/>
</dbReference>
<evidence type="ECO:0000259" key="12">
    <source>
        <dbReference type="Pfam" id="PF04552"/>
    </source>
</evidence>
<name>A0A3A8EDD6_9GAMM</name>
<feature type="region of interest" description="Disordered" evidence="11">
    <location>
        <begin position="62"/>
        <end position="83"/>
    </location>
</feature>
<dbReference type="EMBL" id="RAXV01000011">
    <property type="protein sequence ID" value="RKG32128.1"/>
    <property type="molecule type" value="Genomic_DNA"/>
</dbReference>
<dbReference type="NCBIfam" id="TIGR02395">
    <property type="entry name" value="rpoN_sigma"/>
    <property type="match status" value="1"/>
</dbReference>
<keyword evidence="6 10" id="KW-0805">Transcription regulation</keyword>
<evidence type="ECO:0000256" key="1">
    <source>
        <dbReference type="ARBA" id="ARBA00008798"/>
    </source>
</evidence>
<comment type="caution">
    <text evidence="14">The sequence shown here is derived from an EMBL/GenBank/DDBJ whole genome shotgun (WGS) entry which is preliminary data.</text>
</comment>
<sequence>MKLSVGLKVANSLSLTPQLQQAIRLLQLSSLELEQEIQNQLDSNPLLEKIEDQSTVESLSAVQESEQERKDLTNELNADHLPDDLPVDTDWDDVYTHQSTSLGSPEFEEREDNRQGHIGLQAHMLEQVNLLHFSMIDRLIAHCIIDSLDDKGFLDCEISEITASVQHLLDDMDYEEDVEDAEVLVVLKHIQHLDPIGIGSRNLAECLTVQLENLPEQTENRKEAIVLMKFYELLISNELAKLMKQTGLNTDQLKAAVNLLKTLKAHPGIEFENKDSDYQIPDVVVMKKNNHWFVQLNQDVMPKLRVNSFYANMIKRADQSDDNQYLRNQMLEAKNFIKSVDERHKTLLKVATCIVEHQRAFFEIGAEGMKPLVLRDIAEEVELHESTVSRVTTNKYMLTPRGLFELKYFFSSHVGTTAGGEASSTAIRAKIKKMVADENIRKPLSDNAIASLLKEEGIDVARRTVAKYRESLHIPSSSERKVLI</sequence>
<dbReference type="NCBIfam" id="NF004595">
    <property type="entry name" value="PRK05932.1-2"/>
    <property type="match status" value="1"/>
</dbReference>
<dbReference type="PROSITE" id="PS50044">
    <property type="entry name" value="SIGMA54_3"/>
    <property type="match status" value="1"/>
</dbReference>
<dbReference type="GO" id="GO:0006352">
    <property type="term" value="P:DNA-templated transcription initiation"/>
    <property type="evidence" value="ECO:0007669"/>
    <property type="project" value="InterPro"/>
</dbReference>
<dbReference type="Gene3D" id="1.10.10.1330">
    <property type="entry name" value="RNA polymerase sigma-54 factor, core-binding domain"/>
    <property type="match status" value="1"/>
</dbReference>
<organism evidence="14 15">
    <name type="scientific">Acinetobacter tianfuensis</name>
    <dbReference type="NCBI Taxonomy" id="2419603"/>
    <lineage>
        <taxon>Bacteria</taxon>
        <taxon>Pseudomonadati</taxon>
        <taxon>Pseudomonadota</taxon>
        <taxon>Gammaproteobacteria</taxon>
        <taxon>Moraxellales</taxon>
        <taxon>Moraxellaceae</taxon>
        <taxon>Acinetobacter</taxon>
    </lineage>
</organism>
<dbReference type="Proteomes" id="UP000282388">
    <property type="component" value="Unassembled WGS sequence"/>
</dbReference>
<evidence type="ECO:0000256" key="2">
    <source>
        <dbReference type="ARBA" id="ARBA00019942"/>
    </source>
</evidence>
<evidence type="ECO:0000256" key="4">
    <source>
        <dbReference type="ARBA" id="ARBA00022679"/>
    </source>
</evidence>
<evidence type="ECO:0000256" key="6">
    <source>
        <dbReference type="ARBA" id="ARBA00023015"/>
    </source>
</evidence>
<dbReference type="PANTHER" id="PTHR32248:SF4">
    <property type="entry name" value="RNA POLYMERASE SIGMA-54 FACTOR"/>
    <property type="match status" value="1"/>
</dbReference>
<dbReference type="GO" id="GO:0000428">
    <property type="term" value="C:DNA-directed RNA polymerase complex"/>
    <property type="evidence" value="ECO:0007669"/>
    <property type="project" value="UniProtKB-KW"/>
</dbReference>
<dbReference type="PRINTS" id="PR00045">
    <property type="entry name" value="SIGMA54FCT"/>
</dbReference>
<evidence type="ECO:0000256" key="8">
    <source>
        <dbReference type="ARBA" id="ARBA00023125"/>
    </source>
</evidence>
<keyword evidence="9 10" id="KW-0804">Transcription</keyword>
<keyword evidence="7 10" id="KW-0731">Sigma factor</keyword>
<keyword evidence="15" id="KW-1185">Reference proteome</keyword>
<dbReference type="InterPro" id="IPR038709">
    <property type="entry name" value="RpoN_core-bd_sf"/>
</dbReference>
<evidence type="ECO:0000256" key="7">
    <source>
        <dbReference type="ARBA" id="ARBA00023082"/>
    </source>
</evidence>
<dbReference type="InterPro" id="IPR007046">
    <property type="entry name" value="RNA_pol_sigma_54_core-bd"/>
</dbReference>
<evidence type="ECO:0000313" key="14">
    <source>
        <dbReference type="EMBL" id="RKG32128.1"/>
    </source>
</evidence>